<comment type="similarity">
    <text evidence="1">Belongs to the AHA1 family.</text>
</comment>
<dbReference type="SUPFAM" id="SSF55961">
    <property type="entry name" value="Bet v1-like"/>
    <property type="match status" value="1"/>
</dbReference>
<organism evidence="3 4">
    <name type="scientific">Devosia yakushimensis</name>
    <dbReference type="NCBI Taxonomy" id="470028"/>
    <lineage>
        <taxon>Bacteria</taxon>
        <taxon>Pseudomonadati</taxon>
        <taxon>Pseudomonadota</taxon>
        <taxon>Alphaproteobacteria</taxon>
        <taxon>Hyphomicrobiales</taxon>
        <taxon>Devosiaceae</taxon>
        <taxon>Devosia</taxon>
    </lineage>
</organism>
<dbReference type="EMBL" id="BSNG01000001">
    <property type="protein sequence ID" value="GLQ10726.1"/>
    <property type="molecule type" value="Genomic_DNA"/>
</dbReference>
<reference evidence="3" key="1">
    <citation type="journal article" date="2014" name="Int. J. Syst. Evol. Microbiol.">
        <title>Complete genome of a new Firmicutes species belonging to the dominant human colonic microbiota ('Ruminococcus bicirculans') reveals two chromosomes and a selective capacity to utilize plant glucans.</title>
        <authorList>
            <consortium name="NISC Comparative Sequencing Program"/>
            <person name="Wegmann U."/>
            <person name="Louis P."/>
            <person name="Goesmann A."/>
            <person name="Henrissat B."/>
            <person name="Duncan S.H."/>
            <person name="Flint H.J."/>
        </authorList>
    </citation>
    <scope>NUCLEOTIDE SEQUENCE</scope>
    <source>
        <strain evidence="3">NBRC 103855</strain>
    </source>
</reference>
<evidence type="ECO:0000313" key="4">
    <source>
        <dbReference type="Proteomes" id="UP001161406"/>
    </source>
</evidence>
<evidence type="ECO:0000313" key="3">
    <source>
        <dbReference type="EMBL" id="GLQ10726.1"/>
    </source>
</evidence>
<proteinExistence type="inferred from homology"/>
<dbReference type="Proteomes" id="UP001161406">
    <property type="component" value="Unassembled WGS sequence"/>
</dbReference>
<dbReference type="InterPro" id="IPR023393">
    <property type="entry name" value="START-like_dom_sf"/>
</dbReference>
<feature type="domain" description="Activator of Hsp90 ATPase homologue 1/2-like C-terminal" evidence="2">
    <location>
        <begin position="12"/>
        <end position="126"/>
    </location>
</feature>
<comment type="caution">
    <text evidence="3">The sequence shown here is derived from an EMBL/GenBank/DDBJ whole genome shotgun (WGS) entry which is preliminary data.</text>
</comment>
<dbReference type="Pfam" id="PF08327">
    <property type="entry name" value="AHSA1"/>
    <property type="match status" value="1"/>
</dbReference>
<reference evidence="3" key="2">
    <citation type="submission" date="2023-01" db="EMBL/GenBank/DDBJ databases">
        <title>Draft genome sequence of Devosia yakushimensis strain NBRC 103855.</title>
        <authorList>
            <person name="Sun Q."/>
            <person name="Mori K."/>
        </authorList>
    </citation>
    <scope>NUCLEOTIDE SEQUENCE</scope>
    <source>
        <strain evidence="3">NBRC 103855</strain>
    </source>
</reference>
<evidence type="ECO:0000259" key="2">
    <source>
        <dbReference type="Pfam" id="PF08327"/>
    </source>
</evidence>
<dbReference type="RefSeq" id="WP_284391587.1">
    <property type="nucleotide sequence ID" value="NZ_BSNG01000001.1"/>
</dbReference>
<dbReference type="CDD" id="cd07814">
    <property type="entry name" value="SRPBCC_CalC_Aha1-like"/>
    <property type="match status" value="1"/>
</dbReference>
<protein>
    <submittedName>
        <fullName evidence="3">Transcriptional regulator</fullName>
    </submittedName>
</protein>
<dbReference type="InterPro" id="IPR013538">
    <property type="entry name" value="ASHA1/2-like_C"/>
</dbReference>
<accession>A0ABQ5UFI4</accession>
<sequence length="142" mass="15325">MAEHQSSIEIEADPESVFDFLVTDEGMTAWMGQYAALDPRPGGDFAVNIAGYAIRGRYIEVDRPRRVAFTWGMAGSQALPPGASTVTFTLSPTATGTRVELSHTGLPDTEVAGHMRGWAHFLPRLAMVSTGTTLGTDDWQPV</sequence>
<gene>
    <name evidence="3" type="ORF">GCM10007913_26580</name>
</gene>
<dbReference type="Gene3D" id="3.30.530.20">
    <property type="match status" value="1"/>
</dbReference>
<evidence type="ECO:0000256" key="1">
    <source>
        <dbReference type="ARBA" id="ARBA00006817"/>
    </source>
</evidence>
<keyword evidence="4" id="KW-1185">Reference proteome</keyword>
<name>A0ABQ5UFI4_9HYPH</name>